<dbReference type="PANTHER" id="PTHR12980:SF0">
    <property type="entry name" value="CYTOCHROME B-C1 COMPLEX SUBUNIT 9"/>
    <property type="match status" value="1"/>
</dbReference>
<comment type="subunit">
    <text evidence="12">Component of the ubiquinol-cytochrome c oxidoreductase (cytochrome b-c1 complex, complex III, CIII), a multisubunit enzyme composed of 3 respiratory subunits cytochrome b, cytochrome c1 and Rieske protein, 2 core protein subunits, and additional low-molecular weight protein subunits.</text>
</comment>
<dbReference type="STRING" id="344612.A1CT97"/>
<evidence type="ECO:0000256" key="10">
    <source>
        <dbReference type="ARBA" id="ARBA00023136"/>
    </source>
</evidence>
<keyword evidence="7 12" id="KW-0249">Electron transport</keyword>
<dbReference type="SUPFAM" id="SSF81514">
    <property type="entry name" value="Subunit X (non-heme 7 kDa protein) of cytochrome bc1 complex (Ubiquinol-cytochrome c reductase)"/>
    <property type="match status" value="1"/>
</dbReference>
<dbReference type="RefSeq" id="XP_001267960.1">
    <property type="nucleotide sequence ID" value="XM_001267959.1"/>
</dbReference>
<dbReference type="Proteomes" id="UP000006701">
    <property type="component" value="Unassembled WGS sequence"/>
</dbReference>
<dbReference type="FunFam" id="1.20.5.260:FF:000001">
    <property type="entry name" value="Cytochrome b-c1 complex subunit 9"/>
    <property type="match status" value="1"/>
</dbReference>
<sequence>MPGALSVTIYRGLFRRNAVYLTTIFAGAFAFELAFDTSTNKVWDTMNRGRQWKDIKSRYINKEEEDED</sequence>
<keyword evidence="8 12" id="KW-1133">Transmembrane helix</keyword>
<comment type="function">
    <text evidence="12">Component of the ubiquinol-cytochrome c oxidoreductase, a multisubunit transmembrane complex that is part of the mitochondrial electron transport chain which drives oxidative phosphorylation. The complex plays an important role in the uptake of multiple carbon sources present in different host niches.</text>
</comment>
<dbReference type="Gene3D" id="1.20.5.260">
    <property type="entry name" value="Cytochrome b-c1 complex subunit 9"/>
    <property type="match status" value="1"/>
</dbReference>
<keyword evidence="3 12" id="KW-0813">Transport</keyword>
<keyword evidence="6 12" id="KW-0999">Mitochondrion inner membrane</keyword>
<reference evidence="13 14" key="1">
    <citation type="journal article" date="2008" name="PLoS Genet.">
        <title>Genomic islands in the pathogenic filamentous fungus Aspergillus fumigatus.</title>
        <authorList>
            <person name="Fedorova N.D."/>
            <person name="Khaldi N."/>
            <person name="Joardar V.S."/>
            <person name="Maiti R."/>
            <person name="Amedeo P."/>
            <person name="Anderson M.J."/>
            <person name="Crabtree J."/>
            <person name="Silva J.C."/>
            <person name="Badger J.H."/>
            <person name="Albarraq A."/>
            <person name="Angiuoli S."/>
            <person name="Bussey H."/>
            <person name="Bowyer P."/>
            <person name="Cotty P.J."/>
            <person name="Dyer P.S."/>
            <person name="Egan A."/>
            <person name="Galens K."/>
            <person name="Fraser-Liggett C.M."/>
            <person name="Haas B.J."/>
            <person name="Inman J.M."/>
            <person name="Kent R."/>
            <person name="Lemieux S."/>
            <person name="Malavazi I."/>
            <person name="Orvis J."/>
            <person name="Roemer T."/>
            <person name="Ronning C.M."/>
            <person name="Sundaram J.P."/>
            <person name="Sutton G."/>
            <person name="Turner G."/>
            <person name="Venter J.C."/>
            <person name="White O.R."/>
            <person name="Whitty B.R."/>
            <person name="Youngman P."/>
            <person name="Wolfe K.H."/>
            <person name="Goldman G.H."/>
            <person name="Wortman J.R."/>
            <person name="Jiang B."/>
            <person name="Denning D.W."/>
            <person name="Nierman W.C."/>
        </authorList>
    </citation>
    <scope>NUCLEOTIDE SEQUENCE [LARGE SCALE GENOMIC DNA]</scope>
    <source>
        <strain evidence="14">ATCC 1007 / CBS 513.65 / DSM 816 / NCTC 3887 / NRRL 1</strain>
    </source>
</reference>
<evidence type="ECO:0000313" key="14">
    <source>
        <dbReference type="Proteomes" id="UP000006701"/>
    </source>
</evidence>
<dbReference type="InterPro" id="IPR008027">
    <property type="entry name" value="QCR9"/>
</dbReference>
<dbReference type="PANTHER" id="PTHR12980">
    <property type="entry name" value="UBIQUINOL-CYTOCHROME C REDUCTASE COMPLEX, SUBUNIT X"/>
    <property type="match status" value="1"/>
</dbReference>
<dbReference type="HOGENOM" id="CLU_171977_1_0_1"/>
<evidence type="ECO:0000256" key="8">
    <source>
        <dbReference type="ARBA" id="ARBA00022989"/>
    </source>
</evidence>
<dbReference type="OMA" id="IKHKYEV"/>
<dbReference type="EMBL" id="DS027060">
    <property type="protein sequence ID" value="EAW06534.1"/>
    <property type="molecule type" value="Genomic_DNA"/>
</dbReference>
<dbReference type="VEuPathDB" id="FungiDB:ACLA_082250"/>
<evidence type="ECO:0000313" key="13">
    <source>
        <dbReference type="EMBL" id="EAW06534.1"/>
    </source>
</evidence>
<accession>A1CT97</accession>
<keyword evidence="4 12" id="KW-0679">Respiratory chain</keyword>
<dbReference type="KEGG" id="act:ACLA_082250"/>
<evidence type="ECO:0000256" key="3">
    <source>
        <dbReference type="ARBA" id="ARBA00022448"/>
    </source>
</evidence>
<evidence type="ECO:0000256" key="9">
    <source>
        <dbReference type="ARBA" id="ARBA00023128"/>
    </source>
</evidence>
<keyword evidence="5 12" id="KW-0812">Transmembrane</keyword>
<dbReference type="AlphaFoldDB" id="A1CT97"/>
<evidence type="ECO:0000256" key="5">
    <source>
        <dbReference type="ARBA" id="ARBA00022692"/>
    </source>
</evidence>
<evidence type="ECO:0000256" key="6">
    <source>
        <dbReference type="ARBA" id="ARBA00022792"/>
    </source>
</evidence>
<gene>
    <name evidence="13" type="ORF">ACLA_082250</name>
</gene>
<dbReference type="eggNOG" id="KOG3494">
    <property type="taxonomic scope" value="Eukaryota"/>
</dbReference>
<dbReference type="GO" id="GO:0045275">
    <property type="term" value="C:respiratory chain complex III"/>
    <property type="evidence" value="ECO:0007669"/>
    <property type="project" value="UniProtKB-UniRule"/>
</dbReference>
<proteinExistence type="inferred from homology"/>
<evidence type="ECO:0000256" key="11">
    <source>
        <dbReference type="ARBA" id="ARBA00044247"/>
    </source>
</evidence>
<dbReference type="GO" id="GO:0005743">
    <property type="term" value="C:mitochondrial inner membrane"/>
    <property type="evidence" value="ECO:0007669"/>
    <property type="project" value="UniProtKB-SubCell"/>
</dbReference>
<protein>
    <recommendedName>
        <fullName evidence="11 12">Complex III subunit 9</fullName>
    </recommendedName>
</protein>
<keyword evidence="9 12" id="KW-0496">Mitochondrion</keyword>
<keyword evidence="10 12" id="KW-0472">Membrane</keyword>
<comment type="subcellular location">
    <subcellularLocation>
        <location evidence="1 12">Mitochondrion inner membrane</location>
        <topology evidence="1 12">Single-pass membrane protein</topology>
    </subcellularLocation>
</comment>
<evidence type="ECO:0000256" key="12">
    <source>
        <dbReference type="RuleBase" id="RU368056"/>
    </source>
</evidence>
<evidence type="ECO:0000256" key="1">
    <source>
        <dbReference type="ARBA" id="ARBA00004434"/>
    </source>
</evidence>
<evidence type="ECO:0000256" key="4">
    <source>
        <dbReference type="ARBA" id="ARBA00022660"/>
    </source>
</evidence>
<dbReference type="GeneID" id="4700473"/>
<dbReference type="GO" id="GO:0006122">
    <property type="term" value="P:mitochondrial electron transport, ubiquinol to cytochrome c"/>
    <property type="evidence" value="ECO:0007669"/>
    <property type="project" value="UniProtKB-UniRule"/>
</dbReference>
<dbReference type="Pfam" id="PF05365">
    <property type="entry name" value="UCR_UQCRX_QCR9"/>
    <property type="match status" value="1"/>
</dbReference>
<dbReference type="InterPro" id="IPR036656">
    <property type="entry name" value="QCR9_sf"/>
</dbReference>
<keyword evidence="14" id="KW-1185">Reference proteome</keyword>
<evidence type="ECO:0000256" key="2">
    <source>
        <dbReference type="ARBA" id="ARBA00007856"/>
    </source>
</evidence>
<dbReference type="OrthoDB" id="44067at2759"/>
<evidence type="ECO:0000256" key="7">
    <source>
        <dbReference type="ARBA" id="ARBA00022982"/>
    </source>
</evidence>
<organism evidence="13 14">
    <name type="scientific">Aspergillus clavatus (strain ATCC 1007 / CBS 513.65 / DSM 816 / NCTC 3887 / NRRL 1 / QM 1276 / 107)</name>
    <dbReference type="NCBI Taxonomy" id="344612"/>
    <lineage>
        <taxon>Eukaryota</taxon>
        <taxon>Fungi</taxon>
        <taxon>Dikarya</taxon>
        <taxon>Ascomycota</taxon>
        <taxon>Pezizomycotina</taxon>
        <taxon>Eurotiomycetes</taxon>
        <taxon>Eurotiomycetidae</taxon>
        <taxon>Eurotiales</taxon>
        <taxon>Aspergillaceae</taxon>
        <taxon>Aspergillus</taxon>
        <taxon>Aspergillus subgen. Fumigati</taxon>
    </lineage>
</organism>
<name>A1CT97_ASPCL</name>
<feature type="transmembrane region" description="Helical" evidence="12">
    <location>
        <begin position="18"/>
        <end position="35"/>
    </location>
</feature>
<comment type="similarity">
    <text evidence="2 12">Belongs to the UQCR10/QCR9 family.</text>
</comment>